<keyword evidence="3" id="KW-1185">Reference proteome</keyword>
<sequence>MGDAYRGPGRSARAPGKRPSRRGMHIEAPSGPTDLALGPAIMGREPAGSGTFVKRQTRAVIKKTLAGISRSVPPSRLESRSDRVRLSNDRPGTVIKT</sequence>
<evidence type="ECO:0000313" key="3">
    <source>
        <dbReference type="Proteomes" id="UP000735302"/>
    </source>
</evidence>
<evidence type="ECO:0000313" key="2">
    <source>
        <dbReference type="EMBL" id="GFN73636.1"/>
    </source>
</evidence>
<comment type="caution">
    <text evidence="2">The sequence shown here is derived from an EMBL/GenBank/DDBJ whole genome shotgun (WGS) entry which is preliminary data.</text>
</comment>
<protein>
    <submittedName>
        <fullName evidence="2">Uncharacterized protein</fullName>
    </submittedName>
</protein>
<evidence type="ECO:0000256" key="1">
    <source>
        <dbReference type="SAM" id="MobiDB-lite"/>
    </source>
</evidence>
<feature type="compositionally biased region" description="Basic and acidic residues" evidence="1">
    <location>
        <begin position="77"/>
        <end position="88"/>
    </location>
</feature>
<dbReference type="Proteomes" id="UP000735302">
    <property type="component" value="Unassembled WGS sequence"/>
</dbReference>
<reference evidence="2 3" key="1">
    <citation type="journal article" date="2021" name="Elife">
        <title>Chloroplast acquisition without the gene transfer in kleptoplastic sea slugs, Plakobranchus ocellatus.</title>
        <authorList>
            <person name="Maeda T."/>
            <person name="Takahashi S."/>
            <person name="Yoshida T."/>
            <person name="Shimamura S."/>
            <person name="Takaki Y."/>
            <person name="Nagai Y."/>
            <person name="Toyoda A."/>
            <person name="Suzuki Y."/>
            <person name="Arimoto A."/>
            <person name="Ishii H."/>
            <person name="Satoh N."/>
            <person name="Nishiyama T."/>
            <person name="Hasebe M."/>
            <person name="Maruyama T."/>
            <person name="Minagawa J."/>
            <person name="Obokata J."/>
            <person name="Shigenobu S."/>
        </authorList>
    </citation>
    <scope>NUCLEOTIDE SEQUENCE [LARGE SCALE GENOMIC DNA]</scope>
</reference>
<dbReference type="AlphaFoldDB" id="A0AAV3XS93"/>
<organism evidence="2 3">
    <name type="scientific">Plakobranchus ocellatus</name>
    <dbReference type="NCBI Taxonomy" id="259542"/>
    <lineage>
        <taxon>Eukaryota</taxon>
        <taxon>Metazoa</taxon>
        <taxon>Spiralia</taxon>
        <taxon>Lophotrochozoa</taxon>
        <taxon>Mollusca</taxon>
        <taxon>Gastropoda</taxon>
        <taxon>Heterobranchia</taxon>
        <taxon>Euthyneura</taxon>
        <taxon>Panpulmonata</taxon>
        <taxon>Sacoglossa</taxon>
        <taxon>Placobranchoidea</taxon>
        <taxon>Plakobranchidae</taxon>
        <taxon>Plakobranchus</taxon>
    </lineage>
</organism>
<accession>A0AAV3XS93</accession>
<gene>
    <name evidence="2" type="ORF">PoB_000014200</name>
</gene>
<name>A0AAV3XS93_9GAST</name>
<proteinExistence type="predicted"/>
<dbReference type="EMBL" id="BLXT01000020">
    <property type="protein sequence ID" value="GFN73636.1"/>
    <property type="molecule type" value="Genomic_DNA"/>
</dbReference>
<feature type="region of interest" description="Disordered" evidence="1">
    <location>
        <begin position="71"/>
        <end position="97"/>
    </location>
</feature>
<feature type="region of interest" description="Disordered" evidence="1">
    <location>
        <begin position="1"/>
        <end position="50"/>
    </location>
</feature>